<dbReference type="SUPFAM" id="SSF49870">
    <property type="entry name" value="Osmotin, thaumatin-like protein"/>
    <property type="match status" value="1"/>
</dbReference>
<feature type="compositionally biased region" description="Low complexity" evidence="4">
    <location>
        <begin position="547"/>
        <end position="565"/>
    </location>
</feature>
<dbReference type="SMART" id="SM00205">
    <property type="entry name" value="THN"/>
    <property type="match status" value="1"/>
</dbReference>
<dbReference type="InterPro" id="IPR001938">
    <property type="entry name" value="Thaumatin"/>
</dbReference>
<feature type="compositionally biased region" description="Basic and acidic residues" evidence="4">
    <location>
        <begin position="73"/>
        <end position="97"/>
    </location>
</feature>
<dbReference type="AlphaFoldDB" id="A0AAV6JT54"/>
<dbReference type="PROSITE" id="PS00316">
    <property type="entry name" value="THAUMATIN_1"/>
    <property type="match status" value="1"/>
</dbReference>
<accession>A0AAV6JT54</accession>
<feature type="region of interest" description="Disordered" evidence="4">
    <location>
        <begin position="68"/>
        <end position="97"/>
    </location>
</feature>
<evidence type="ECO:0008006" key="7">
    <source>
        <dbReference type="Google" id="ProtNLM"/>
    </source>
</evidence>
<dbReference type="InterPro" id="IPR023153">
    <property type="entry name" value="DarP_sf"/>
</dbReference>
<sequence length="621" mass="67942">MAHVIRPLMHCPRWHRHSCSLSTLHDLLRSNSLLAAADTATRRLPSSAVPSSRRYLHFRSPALKRPNAAVPSDLRERSREESDSDAKKSRNEKKREAQRAVRWGMDLASFSTPQIKRILRVASLEPEVFEAIMLVKVILLYNVVVGSVFLRCLFEVFCCLHLCGMRIEVVCFLLKKLGRDVREGKRRQFNLIGRLLREAEPELMDGLIQATKDGDQRKFQALSGPETLVEEDDEVIEDTVDEDEDEGAHSYIDRANRWFDGLINKDVDITKEIYSVQDVDFDRQELRRLVREVHNVQEKLVSSEKNDGGVDAALIGAKKSLTGFLRTLSKQLPRVSSGTFTLLNNCDYPVWPGILSNAGISQLSTTGFVLQTGQSKSVNTPSNWGGRMWGRTHCAQNQSTGEFSCVTGDCGTGKIECAGNNALPPATLFEITLDGYGGLSFYDVSLVDGYNLPMLVVPQGGTGDNCSNTGCAADLNGLCPSELSVKDSEGDGVVACKSACEKFGSSEYCCSGAYATPNTCKPSSYSELFKRACPLAYSYAQKSSSGSQTPATPDSPATATPNSPSSIDSTMVYEGALDSSSASSLSSSPSTFLHVFRSHPVAGAVAIVSALWRLMMMAHHF</sequence>
<evidence type="ECO:0000256" key="3">
    <source>
        <dbReference type="SAM" id="Coils"/>
    </source>
</evidence>
<dbReference type="InterPro" id="IPR017949">
    <property type="entry name" value="Thaumatin_CS"/>
</dbReference>
<dbReference type="PROSITE" id="PS51367">
    <property type="entry name" value="THAUMATIN_2"/>
    <property type="match status" value="1"/>
</dbReference>
<dbReference type="CDD" id="cd16331">
    <property type="entry name" value="YjgA-like"/>
    <property type="match status" value="1"/>
</dbReference>
<dbReference type="Pfam" id="PF04751">
    <property type="entry name" value="DarP"/>
    <property type="match status" value="1"/>
</dbReference>
<keyword evidence="2" id="KW-1015">Disulfide bond</keyword>
<dbReference type="Pfam" id="PF00314">
    <property type="entry name" value="Thaumatin"/>
    <property type="match status" value="1"/>
</dbReference>
<keyword evidence="6" id="KW-1185">Reference proteome</keyword>
<evidence type="ECO:0000256" key="4">
    <source>
        <dbReference type="SAM" id="MobiDB-lite"/>
    </source>
</evidence>
<comment type="similarity">
    <text evidence="1">Belongs to the thaumatin family.</text>
</comment>
<evidence type="ECO:0000256" key="1">
    <source>
        <dbReference type="ARBA" id="ARBA00010607"/>
    </source>
</evidence>
<gene>
    <name evidence="5" type="ORF">RHGRI_015932</name>
</gene>
<dbReference type="Gene3D" id="2.60.110.10">
    <property type="entry name" value="Thaumatin"/>
    <property type="match status" value="1"/>
</dbReference>
<protein>
    <recommendedName>
        <fullName evidence="7">Thaumatin-like protein</fullName>
    </recommendedName>
</protein>
<dbReference type="Gene3D" id="1.10.60.30">
    <property type="entry name" value="PSPTO4464-like domains"/>
    <property type="match status" value="1"/>
</dbReference>
<dbReference type="Proteomes" id="UP000823749">
    <property type="component" value="Chromosome 6"/>
</dbReference>
<feature type="region of interest" description="Disordered" evidence="4">
    <location>
        <begin position="543"/>
        <end position="565"/>
    </location>
</feature>
<dbReference type="PANTHER" id="PTHR36898:SF1">
    <property type="entry name" value="OS04G0250700 PROTEIN"/>
    <property type="match status" value="1"/>
</dbReference>
<dbReference type="SUPFAM" id="SSF158710">
    <property type="entry name" value="PSPTO4464-like"/>
    <property type="match status" value="1"/>
</dbReference>
<dbReference type="FunFam" id="2.60.110.10:FF:000002">
    <property type="entry name" value="Thaumatin-like protein 1a"/>
    <property type="match status" value="1"/>
</dbReference>
<dbReference type="PRINTS" id="PR00347">
    <property type="entry name" value="THAUMATIN"/>
</dbReference>
<dbReference type="InterPro" id="IPR037176">
    <property type="entry name" value="Osmotin/thaumatin-like_sf"/>
</dbReference>
<keyword evidence="3" id="KW-0175">Coiled coil</keyword>
<organism evidence="5 6">
    <name type="scientific">Rhododendron griersonianum</name>
    <dbReference type="NCBI Taxonomy" id="479676"/>
    <lineage>
        <taxon>Eukaryota</taxon>
        <taxon>Viridiplantae</taxon>
        <taxon>Streptophyta</taxon>
        <taxon>Embryophyta</taxon>
        <taxon>Tracheophyta</taxon>
        <taxon>Spermatophyta</taxon>
        <taxon>Magnoliopsida</taxon>
        <taxon>eudicotyledons</taxon>
        <taxon>Gunneridae</taxon>
        <taxon>Pentapetalae</taxon>
        <taxon>asterids</taxon>
        <taxon>Ericales</taxon>
        <taxon>Ericaceae</taxon>
        <taxon>Ericoideae</taxon>
        <taxon>Rhodoreae</taxon>
        <taxon>Rhododendron</taxon>
    </lineage>
</organism>
<name>A0AAV6JT54_9ERIC</name>
<evidence type="ECO:0000313" key="5">
    <source>
        <dbReference type="EMBL" id="KAG5543005.1"/>
    </source>
</evidence>
<reference evidence="5 6" key="1">
    <citation type="submission" date="2020-08" db="EMBL/GenBank/DDBJ databases">
        <title>Plant Genome Project.</title>
        <authorList>
            <person name="Zhang R.-G."/>
        </authorList>
    </citation>
    <scope>NUCLEOTIDE SEQUENCE [LARGE SCALE GENOMIC DNA]</scope>
    <source>
        <strain evidence="5">WSP0</strain>
        <tissue evidence="5">Leaf</tissue>
    </source>
</reference>
<proteinExistence type="inferred from homology"/>
<feature type="coiled-coil region" evidence="3">
    <location>
        <begin position="279"/>
        <end position="306"/>
    </location>
</feature>
<evidence type="ECO:0000313" key="6">
    <source>
        <dbReference type="Proteomes" id="UP000823749"/>
    </source>
</evidence>
<dbReference type="EMBL" id="JACTNZ010000006">
    <property type="protein sequence ID" value="KAG5543005.1"/>
    <property type="molecule type" value="Genomic_DNA"/>
</dbReference>
<dbReference type="CDD" id="cd09218">
    <property type="entry name" value="TLP-PA"/>
    <property type="match status" value="1"/>
</dbReference>
<comment type="caution">
    <text evidence="5">The sequence shown here is derived from an EMBL/GenBank/DDBJ whole genome shotgun (WGS) entry which is preliminary data.</text>
</comment>
<dbReference type="InterPro" id="IPR006839">
    <property type="entry name" value="DarP"/>
</dbReference>
<evidence type="ECO:0000256" key="2">
    <source>
        <dbReference type="ARBA" id="ARBA00023157"/>
    </source>
</evidence>
<dbReference type="PANTHER" id="PTHR36898">
    <property type="entry name" value="OSJNBB0026I12.6 PROTEIN"/>
    <property type="match status" value="1"/>
</dbReference>